<evidence type="ECO:0000259" key="3">
    <source>
        <dbReference type="Pfam" id="PF13538"/>
    </source>
</evidence>
<organism evidence="4 5">
    <name type="scientific">Acetobacter lovaniensis</name>
    <dbReference type="NCBI Taxonomy" id="104100"/>
    <lineage>
        <taxon>Bacteria</taxon>
        <taxon>Pseudomonadati</taxon>
        <taxon>Pseudomonadota</taxon>
        <taxon>Alphaproteobacteria</taxon>
        <taxon>Acetobacterales</taxon>
        <taxon>Acetobacteraceae</taxon>
        <taxon>Acetobacter</taxon>
    </lineage>
</organism>
<dbReference type="RefSeq" id="WP_166114724.1">
    <property type="nucleotide sequence ID" value="NZ_BAABDB010000032.1"/>
</dbReference>
<feature type="domain" description="TrwC relaxase" evidence="2">
    <location>
        <begin position="48"/>
        <end position="324"/>
    </location>
</feature>
<comment type="caution">
    <text evidence="4">The sequence shown here is derived from an EMBL/GenBank/DDBJ whole genome shotgun (WGS) entry which is preliminary data.</text>
</comment>
<dbReference type="AlphaFoldDB" id="A0A841QGR9"/>
<accession>A0A841QGR9</accession>
<dbReference type="InterPro" id="IPR050534">
    <property type="entry name" value="Coronavir_polyprotein_1ab"/>
</dbReference>
<proteinExistence type="predicted"/>
<gene>
    <name evidence="4" type="ORF">HNR55_001828</name>
</gene>
<feature type="domain" description="UvrD-like helicase C-terminal" evidence="3">
    <location>
        <begin position="807"/>
        <end position="851"/>
    </location>
</feature>
<feature type="region of interest" description="Disordered" evidence="1">
    <location>
        <begin position="974"/>
        <end position="1013"/>
    </location>
</feature>
<dbReference type="NCBIfam" id="NF041492">
    <property type="entry name" value="MobF"/>
    <property type="match status" value="1"/>
</dbReference>
<feature type="compositionally biased region" description="Basic and acidic residues" evidence="1">
    <location>
        <begin position="988"/>
        <end position="1013"/>
    </location>
</feature>
<dbReference type="InterPro" id="IPR014862">
    <property type="entry name" value="TrwC"/>
</dbReference>
<dbReference type="InterPro" id="IPR027785">
    <property type="entry name" value="UvrD-like_helicase_C"/>
</dbReference>
<dbReference type="SUPFAM" id="SSF55464">
    <property type="entry name" value="Origin of replication-binding domain, RBD-like"/>
    <property type="match status" value="1"/>
</dbReference>
<dbReference type="Pfam" id="PF13604">
    <property type="entry name" value="AAA_30"/>
    <property type="match status" value="1"/>
</dbReference>
<dbReference type="Pfam" id="PF13538">
    <property type="entry name" value="UvrD_C_2"/>
    <property type="match status" value="1"/>
</dbReference>
<dbReference type="Proteomes" id="UP000578000">
    <property type="component" value="Unassembled WGS sequence"/>
</dbReference>
<dbReference type="EMBL" id="JACHIE010000007">
    <property type="protein sequence ID" value="MBB6457237.1"/>
    <property type="molecule type" value="Genomic_DNA"/>
</dbReference>
<evidence type="ECO:0000313" key="4">
    <source>
        <dbReference type="EMBL" id="MBB6457237.1"/>
    </source>
</evidence>
<evidence type="ECO:0000256" key="1">
    <source>
        <dbReference type="SAM" id="MobiDB-lite"/>
    </source>
</evidence>
<dbReference type="Gene3D" id="3.40.50.300">
    <property type="entry name" value="P-loop containing nucleotide triphosphate hydrolases"/>
    <property type="match status" value="2"/>
</dbReference>
<reference evidence="4 5" key="1">
    <citation type="submission" date="2020-08" db="EMBL/GenBank/DDBJ databases">
        <title>Genomic Encyclopedia of Type Strains, Phase IV (KMG-IV): sequencing the most valuable type-strain genomes for metagenomic binning, comparative biology and taxonomic classification.</title>
        <authorList>
            <person name="Goeker M."/>
        </authorList>
    </citation>
    <scope>NUCLEOTIDE SEQUENCE [LARGE SCALE GENOMIC DNA]</scope>
    <source>
        <strain evidence="4 5">DSM 4491</strain>
    </source>
</reference>
<name>A0A841QGR9_9PROT</name>
<dbReference type="SUPFAM" id="SSF52540">
    <property type="entry name" value="P-loop containing nucleoside triphosphate hydrolases"/>
    <property type="match status" value="1"/>
</dbReference>
<sequence length="1013" mass="111828">MFTCTPLSDVEYYIDAVNEDLTAQSVVTGEGARPARAPRKRGDWSGRDRAAYYLDNGTGEKPGIWWTTVCKLPGQSLPFVEQKAEVSPSDFRALARGCDPLTGQALVQSKGQRRVGYDLQFAAPKSVSVLWAMGTESQRNRIEAAQEKAVFAALEYAFTTGLIVTRRGHNGSQKETPAELMAGTFLHTTSRAGDPQIHTHAVLMNVCRRKDGSTGTLDNRELLLHQQEMGAVYRLALSEALERDLGLTTLKDGRNFRVAGVAPSVEERFSKRRAAIEQEARHRGIQTAHHREAAEHISRNTRGAKSDLPSRAVLRTRWEQEVREEGWTPEALWECALAATGLEEVPSQDPQTVFACALEELTQTEAVFEDRYLIGTVLEHCQGRRLTLAQALEEAHAARRSEHLIELTGNALSQTRNLHYATPEVINAERALVRLATTRRDERAFVSRDRLEGVVAKRETLSEEQADLVRHALNRDGVSVVEGSAGTGKSYSLGTAAAVAREAGCRVWVTAPSHQAVSVIAQDTQTPPAQAAVLRSFLNRLKDPDHAQAITLARHDVVILDEGGMVGTMEMAELLEVTSKAGAKVIVAGDTRQLKPVAPGSPMRLLAETLGTQRLEAIRRQKEMWQRQASQDLAAGQVEQAVRSYDAHGRIIVGEGEALQQTLVDAVCQDVSENPNDTRLVLARTHAEVKALNQALRSVLISKRDHAGACEISVEATARGRNPVVEALPLVAGDRLIFGETLKAGAHLVRNNDLATVKAAYRDPDGEPVLCLVFDRGFEVTTRWTDLIPVGRHSKGHKEERPIKVQHAYAVTLHSAQGASVDRAFVLNRAGLDRELLYVAMTRHRQACTLYTDTARMALLYQKNQIRRDGVVVDIDGAGRLEAPDALDQEDEQTQTLTPKMAIRQIILEGQQSSGKQNAADFVVNRQAWAEARSAEEAVAHEIRTRTIASEAVFAQPRQDPSFLPQISRSFAKQRSDGVSHRVSVQDQRQEEVWKKEAIKETRPQGPRHEPEW</sequence>
<dbReference type="Pfam" id="PF08751">
    <property type="entry name" value="TrwC"/>
    <property type="match status" value="1"/>
</dbReference>
<evidence type="ECO:0000259" key="2">
    <source>
        <dbReference type="Pfam" id="PF08751"/>
    </source>
</evidence>
<dbReference type="CDD" id="cd18809">
    <property type="entry name" value="SF1_C_RecD"/>
    <property type="match status" value="1"/>
</dbReference>
<keyword evidence="5" id="KW-1185">Reference proteome</keyword>
<dbReference type="PANTHER" id="PTHR43788">
    <property type="entry name" value="DNA2/NAM7 HELICASE FAMILY MEMBER"/>
    <property type="match status" value="1"/>
</dbReference>
<dbReference type="InterPro" id="IPR027417">
    <property type="entry name" value="P-loop_NTPase"/>
</dbReference>
<evidence type="ECO:0000313" key="5">
    <source>
        <dbReference type="Proteomes" id="UP000578000"/>
    </source>
</evidence>
<protein>
    <submittedName>
        <fullName evidence="4">Conjugative relaxase-like TrwC/TraI family protein</fullName>
    </submittedName>
</protein>